<keyword evidence="5" id="KW-1133">Transmembrane helix</keyword>
<name>A0A9P0A4K6_BEMTA</name>
<reference evidence="7" key="1">
    <citation type="submission" date="2021-12" db="EMBL/GenBank/DDBJ databases">
        <authorList>
            <person name="King R."/>
        </authorList>
    </citation>
    <scope>NUCLEOTIDE SEQUENCE</scope>
</reference>
<keyword evidence="4" id="KW-0012">Acyltransferase</keyword>
<evidence type="ECO:0000256" key="4">
    <source>
        <dbReference type="ARBA" id="ARBA00023315"/>
    </source>
</evidence>
<gene>
    <name evidence="7" type="ORF">BEMITA_LOCUS3305</name>
</gene>
<keyword evidence="3" id="KW-0808">Transferase</keyword>
<feature type="domain" description="Phospholipid/glycerol acyltransferase" evidence="6">
    <location>
        <begin position="1"/>
        <end position="109"/>
    </location>
</feature>
<accession>A0A9P0A4K6</accession>
<keyword evidence="8" id="KW-1185">Reference proteome</keyword>
<proteinExistence type="predicted"/>
<dbReference type="AlphaFoldDB" id="A0A9P0A4K6"/>
<protein>
    <recommendedName>
        <fullName evidence="2">1-acylglycerol-3-phosphate O-acyltransferase</fullName>
        <ecNumber evidence="2">2.3.1.51</ecNumber>
    </recommendedName>
</protein>
<dbReference type="GO" id="GO:0006654">
    <property type="term" value="P:phosphatidic acid biosynthetic process"/>
    <property type="evidence" value="ECO:0007669"/>
    <property type="project" value="TreeGrafter"/>
</dbReference>
<evidence type="ECO:0000313" key="7">
    <source>
        <dbReference type="EMBL" id="CAH0383916.1"/>
    </source>
</evidence>
<evidence type="ECO:0000256" key="3">
    <source>
        <dbReference type="ARBA" id="ARBA00022679"/>
    </source>
</evidence>
<dbReference type="CDD" id="cd07989">
    <property type="entry name" value="LPLAT_AGPAT-like"/>
    <property type="match status" value="1"/>
</dbReference>
<dbReference type="GO" id="GO:0005783">
    <property type="term" value="C:endoplasmic reticulum"/>
    <property type="evidence" value="ECO:0007669"/>
    <property type="project" value="TreeGrafter"/>
</dbReference>
<dbReference type="PANTHER" id="PTHR10434">
    <property type="entry name" value="1-ACYL-SN-GLYCEROL-3-PHOSPHATE ACYLTRANSFERASE"/>
    <property type="match status" value="1"/>
</dbReference>
<evidence type="ECO:0000256" key="5">
    <source>
        <dbReference type="SAM" id="Phobius"/>
    </source>
</evidence>
<dbReference type="PANTHER" id="PTHR10434:SF11">
    <property type="entry name" value="1-ACYL-SN-GLYCEROL-3-PHOSPHATE ACYLTRANSFERASE"/>
    <property type="match status" value="1"/>
</dbReference>
<sequence>MLDALGVVHALGILRKATAIAKKEVLYVLPVGIVLWLSGMVFIDRKEPAQALKRIEAASEAIHQKVKLWIFPEGTRNKRGDKLLPFKRGAFQVAIQCQAPIIPMVYSPYYFIDGSKQRFRRGKMIIDVLEPIPPKGSL</sequence>
<evidence type="ECO:0000256" key="2">
    <source>
        <dbReference type="ARBA" id="ARBA00013211"/>
    </source>
</evidence>
<organism evidence="7 8">
    <name type="scientific">Bemisia tabaci</name>
    <name type="common">Sweetpotato whitefly</name>
    <name type="synonym">Aleurodes tabaci</name>
    <dbReference type="NCBI Taxonomy" id="7038"/>
    <lineage>
        <taxon>Eukaryota</taxon>
        <taxon>Metazoa</taxon>
        <taxon>Ecdysozoa</taxon>
        <taxon>Arthropoda</taxon>
        <taxon>Hexapoda</taxon>
        <taxon>Insecta</taxon>
        <taxon>Pterygota</taxon>
        <taxon>Neoptera</taxon>
        <taxon>Paraneoptera</taxon>
        <taxon>Hemiptera</taxon>
        <taxon>Sternorrhyncha</taxon>
        <taxon>Aleyrodoidea</taxon>
        <taxon>Aleyrodidae</taxon>
        <taxon>Aleyrodinae</taxon>
        <taxon>Bemisia</taxon>
    </lineage>
</organism>
<dbReference type="Proteomes" id="UP001152759">
    <property type="component" value="Chromosome 2"/>
</dbReference>
<dbReference type="SMART" id="SM00563">
    <property type="entry name" value="PlsC"/>
    <property type="match status" value="1"/>
</dbReference>
<dbReference type="EC" id="2.3.1.51" evidence="2"/>
<dbReference type="GO" id="GO:0003841">
    <property type="term" value="F:1-acylglycerol-3-phosphate O-acyltransferase activity"/>
    <property type="evidence" value="ECO:0007669"/>
    <property type="project" value="UniProtKB-EC"/>
</dbReference>
<evidence type="ECO:0000313" key="8">
    <source>
        <dbReference type="Proteomes" id="UP001152759"/>
    </source>
</evidence>
<keyword evidence="5" id="KW-0472">Membrane</keyword>
<dbReference type="InterPro" id="IPR002123">
    <property type="entry name" value="Plipid/glycerol_acylTrfase"/>
</dbReference>
<dbReference type="Pfam" id="PF01553">
    <property type="entry name" value="Acyltransferase"/>
    <property type="match status" value="1"/>
</dbReference>
<evidence type="ECO:0000256" key="1">
    <source>
        <dbReference type="ARBA" id="ARBA00004728"/>
    </source>
</evidence>
<comment type="pathway">
    <text evidence="1">Phospholipid metabolism; CDP-diacylglycerol biosynthesis; CDP-diacylglycerol from sn-glycerol 3-phosphate: step 2/3.</text>
</comment>
<feature type="transmembrane region" description="Helical" evidence="5">
    <location>
        <begin position="25"/>
        <end position="43"/>
    </location>
</feature>
<keyword evidence="5" id="KW-0812">Transmembrane</keyword>
<dbReference type="EMBL" id="OU963863">
    <property type="protein sequence ID" value="CAH0383916.1"/>
    <property type="molecule type" value="Genomic_DNA"/>
</dbReference>
<dbReference type="SUPFAM" id="SSF69593">
    <property type="entry name" value="Glycerol-3-phosphate (1)-acyltransferase"/>
    <property type="match status" value="1"/>
</dbReference>
<evidence type="ECO:0000259" key="6">
    <source>
        <dbReference type="SMART" id="SM00563"/>
    </source>
</evidence>